<protein>
    <recommendedName>
        <fullName evidence="5">Pentatricopeptide repeat-containing protein</fullName>
    </recommendedName>
</protein>
<reference evidence="3" key="1">
    <citation type="journal article" date="2023" name="Plant J.">
        <title>The genome of the king protea, Protea cynaroides.</title>
        <authorList>
            <person name="Chang J."/>
            <person name="Duong T.A."/>
            <person name="Schoeman C."/>
            <person name="Ma X."/>
            <person name="Roodt D."/>
            <person name="Barker N."/>
            <person name="Li Z."/>
            <person name="Van de Peer Y."/>
            <person name="Mizrachi E."/>
        </authorList>
    </citation>
    <scope>NUCLEOTIDE SEQUENCE</scope>
    <source>
        <tissue evidence="3">Young leaves</tissue>
    </source>
</reference>
<feature type="repeat" description="PPR" evidence="2">
    <location>
        <begin position="501"/>
        <end position="535"/>
    </location>
</feature>
<sequence length="720" mass="81329">MLIKASADKLALEIREFGNPPAFPAVEDLSISTETETEEVNGGVQTLPDNFKSKKFKAALKSGGCKYQWQIMESIGLSSNEILKFQDPLDPKHFNTKITYYMRKGYVEEAQKLFNEMPHRNTVTWNSMIHGYFKNADFLKALLLYDQMPNRDLFSYNTMIAGLMQYGNTNAAEQIFVQMPFRDVVTWNSMVAGYIRNSLMDDALLLFNQMPSRNVISWNLVMAGLVSLQAIDVAEQLFKEMPTRDVASWTIMISGLASAGRMVEARILFEDMPVKDVKAWNTIMVGYIGNGNVETAEGLFQKMPERDLDSWNELLNGLVCCQRISDAVRLFTEMPHKDPRSWNSILLGLIRIGMVEEAHGFFEKSPFNDVVSWTNMIIGYFELGDVGTAIKLFRLMPGKDETAWNATIFELGENDHGEVGLKYFVKMKERGPPPDEATFTSILTISSILPSLDFGKQSHAQIIKTGYDCFIAVSNAVVTMYTRCGGMRYAFLEFSSMPIHDVISWNSIICGFAHNGNGMKALEMFKQMRLTDVKPDQITFVGVLSACSHAGLIDHGLYYFNFMRYKCFLQPTCEHYTCMVDLLGKFGLIDEAVNFIDQMKADGVEVSSSVWGALLGACRIYNNVKVGEIAAENILAIEPYNAGIYLILAEIYLICKMREDAERIWTRMKERGVKKQPGCSWIEVNNVVQIFLAGDCSHPEFCSVCCVLDLLKIEMENEFL</sequence>
<feature type="repeat" description="PPR" evidence="2">
    <location>
        <begin position="90"/>
        <end position="120"/>
    </location>
</feature>
<evidence type="ECO:0000313" key="4">
    <source>
        <dbReference type="Proteomes" id="UP001141806"/>
    </source>
</evidence>
<dbReference type="GO" id="GO:0003723">
    <property type="term" value="F:RNA binding"/>
    <property type="evidence" value="ECO:0007669"/>
    <property type="project" value="InterPro"/>
</dbReference>
<dbReference type="PROSITE" id="PS51375">
    <property type="entry name" value="PPR"/>
    <property type="match status" value="8"/>
</dbReference>
<dbReference type="InterPro" id="IPR011990">
    <property type="entry name" value="TPR-like_helical_dom_sf"/>
</dbReference>
<dbReference type="Proteomes" id="UP001141806">
    <property type="component" value="Unassembled WGS sequence"/>
</dbReference>
<dbReference type="EMBL" id="JAMYWD010000006">
    <property type="protein sequence ID" value="KAJ4968602.1"/>
    <property type="molecule type" value="Genomic_DNA"/>
</dbReference>
<dbReference type="InterPro" id="IPR046960">
    <property type="entry name" value="PPR_At4g14850-like_plant"/>
</dbReference>
<feature type="repeat" description="PPR" evidence="2">
    <location>
        <begin position="307"/>
        <end position="341"/>
    </location>
</feature>
<dbReference type="NCBIfam" id="TIGR00756">
    <property type="entry name" value="PPR"/>
    <property type="match status" value="8"/>
</dbReference>
<feature type="repeat" description="PPR" evidence="2">
    <location>
        <begin position="245"/>
        <end position="279"/>
    </location>
</feature>
<feature type="repeat" description="PPR" evidence="2">
    <location>
        <begin position="369"/>
        <end position="403"/>
    </location>
</feature>
<organism evidence="3 4">
    <name type="scientific">Protea cynaroides</name>
    <dbReference type="NCBI Taxonomy" id="273540"/>
    <lineage>
        <taxon>Eukaryota</taxon>
        <taxon>Viridiplantae</taxon>
        <taxon>Streptophyta</taxon>
        <taxon>Embryophyta</taxon>
        <taxon>Tracheophyta</taxon>
        <taxon>Spermatophyta</taxon>
        <taxon>Magnoliopsida</taxon>
        <taxon>Proteales</taxon>
        <taxon>Proteaceae</taxon>
        <taxon>Protea</taxon>
    </lineage>
</organism>
<keyword evidence="4" id="KW-1185">Reference proteome</keyword>
<dbReference type="FunFam" id="1.25.40.10:FF:000090">
    <property type="entry name" value="Pentatricopeptide repeat-containing protein, chloroplastic"/>
    <property type="match status" value="1"/>
</dbReference>
<proteinExistence type="predicted"/>
<keyword evidence="1" id="KW-0677">Repeat</keyword>
<evidence type="ECO:0000256" key="1">
    <source>
        <dbReference type="ARBA" id="ARBA00022737"/>
    </source>
</evidence>
<accession>A0A9Q0KDS0</accession>
<name>A0A9Q0KDS0_9MAGN</name>
<dbReference type="PANTHER" id="PTHR47926:SF347">
    <property type="entry name" value="PENTATRICOPEPTIDE REPEAT-CONTAINING PROTEIN"/>
    <property type="match status" value="1"/>
</dbReference>
<comment type="caution">
    <text evidence="3">The sequence shown here is derived from an EMBL/GenBank/DDBJ whole genome shotgun (WGS) entry which is preliminary data.</text>
</comment>
<feature type="repeat" description="PPR" evidence="2">
    <location>
        <begin position="183"/>
        <end position="217"/>
    </location>
</feature>
<gene>
    <name evidence="3" type="ORF">NE237_015303</name>
</gene>
<dbReference type="OrthoDB" id="958364at2759"/>
<dbReference type="Pfam" id="PF13041">
    <property type="entry name" value="PPR_2"/>
    <property type="match status" value="3"/>
</dbReference>
<dbReference type="PANTHER" id="PTHR47926">
    <property type="entry name" value="PENTATRICOPEPTIDE REPEAT-CONTAINING PROTEIN"/>
    <property type="match status" value="1"/>
</dbReference>
<evidence type="ECO:0000256" key="2">
    <source>
        <dbReference type="PROSITE-ProRule" id="PRU00708"/>
    </source>
</evidence>
<feature type="repeat" description="PPR" evidence="2">
    <location>
        <begin position="121"/>
        <end position="155"/>
    </location>
</feature>
<dbReference type="Pfam" id="PF01535">
    <property type="entry name" value="PPR"/>
    <property type="match status" value="8"/>
</dbReference>
<dbReference type="Pfam" id="PF20431">
    <property type="entry name" value="E_motif"/>
    <property type="match status" value="1"/>
</dbReference>
<dbReference type="Gene3D" id="1.25.40.10">
    <property type="entry name" value="Tetratricopeptide repeat domain"/>
    <property type="match status" value="7"/>
</dbReference>
<evidence type="ECO:0008006" key="5">
    <source>
        <dbReference type="Google" id="ProtNLM"/>
    </source>
</evidence>
<dbReference type="InterPro" id="IPR046848">
    <property type="entry name" value="E_motif"/>
</dbReference>
<dbReference type="InterPro" id="IPR002885">
    <property type="entry name" value="PPR_rpt"/>
</dbReference>
<feature type="repeat" description="PPR" evidence="2">
    <location>
        <begin position="572"/>
        <end position="606"/>
    </location>
</feature>
<evidence type="ECO:0000313" key="3">
    <source>
        <dbReference type="EMBL" id="KAJ4968602.1"/>
    </source>
</evidence>
<dbReference type="AlphaFoldDB" id="A0A9Q0KDS0"/>
<dbReference type="GO" id="GO:0009451">
    <property type="term" value="P:RNA modification"/>
    <property type="evidence" value="ECO:0007669"/>
    <property type="project" value="InterPro"/>
</dbReference>